<keyword evidence="3 7" id="KW-0175">Coiled coil</keyword>
<evidence type="ECO:0000256" key="5">
    <source>
        <dbReference type="ARBA" id="ARBA00044506"/>
    </source>
</evidence>
<comment type="similarity">
    <text evidence="5">Belongs to the CFAP263 family.</text>
</comment>
<dbReference type="Proteomes" id="UP000250572">
    <property type="component" value="Unassembled WGS sequence"/>
</dbReference>
<comment type="caution">
    <text evidence="10">The sequence shown here is derived from an EMBL/GenBank/DDBJ whole genome shotgun (WGS) entry which is preliminary data.</text>
</comment>
<keyword evidence="4" id="KW-0966">Cell projection</keyword>
<dbReference type="PANTHER" id="PTHR15654:SF2">
    <property type="entry name" value="COILED-COIL DOMAIN-CONTAINING PROTEIN 113"/>
    <property type="match status" value="1"/>
</dbReference>
<protein>
    <recommendedName>
        <fullName evidence="6">Cilia- and flagella-associated protein 263</fullName>
    </recommendedName>
</protein>
<dbReference type="PANTHER" id="PTHR15654">
    <property type="entry name" value="COILED-COIL DOMAIN-CONTAINING PROTEIN 113-RELATED"/>
    <property type="match status" value="1"/>
</dbReference>
<evidence type="ECO:0000259" key="9">
    <source>
        <dbReference type="Pfam" id="PF13870"/>
    </source>
</evidence>
<dbReference type="GO" id="GO:0005930">
    <property type="term" value="C:axoneme"/>
    <property type="evidence" value="ECO:0007669"/>
    <property type="project" value="TreeGrafter"/>
</dbReference>
<dbReference type="STRING" id="33528.ENSGAFP00000032480"/>
<dbReference type="InterPro" id="IPR025254">
    <property type="entry name" value="CCDC113/CCDC96_CC"/>
</dbReference>
<dbReference type="Pfam" id="PF13870">
    <property type="entry name" value="CCDC113_CCDC96_CC"/>
    <property type="match status" value="1"/>
</dbReference>
<dbReference type="AlphaFoldDB" id="A0A315VNX0"/>
<dbReference type="EMBL" id="NHOQ01001396">
    <property type="protein sequence ID" value="PWA24751.1"/>
    <property type="molecule type" value="Genomic_DNA"/>
</dbReference>
<organism evidence="10 11">
    <name type="scientific">Gambusia affinis</name>
    <name type="common">Western mosquitofish</name>
    <name type="synonym">Heterandria affinis</name>
    <dbReference type="NCBI Taxonomy" id="33528"/>
    <lineage>
        <taxon>Eukaryota</taxon>
        <taxon>Metazoa</taxon>
        <taxon>Chordata</taxon>
        <taxon>Craniata</taxon>
        <taxon>Vertebrata</taxon>
        <taxon>Euteleostomi</taxon>
        <taxon>Actinopterygii</taxon>
        <taxon>Neopterygii</taxon>
        <taxon>Teleostei</taxon>
        <taxon>Neoteleostei</taxon>
        <taxon>Acanthomorphata</taxon>
        <taxon>Ovalentaria</taxon>
        <taxon>Atherinomorphae</taxon>
        <taxon>Cyprinodontiformes</taxon>
        <taxon>Poeciliidae</taxon>
        <taxon>Poeciliinae</taxon>
        <taxon>Gambusia</taxon>
    </lineage>
</organism>
<dbReference type="GO" id="GO:0060271">
    <property type="term" value="P:cilium assembly"/>
    <property type="evidence" value="ECO:0007669"/>
    <property type="project" value="TreeGrafter"/>
</dbReference>
<name>A0A315VNX0_GAMAF</name>
<feature type="domain" description="CCDC113/CCDC96 coiled-coil" evidence="9">
    <location>
        <begin position="434"/>
        <end position="546"/>
    </location>
</feature>
<reference evidence="10 11" key="1">
    <citation type="journal article" date="2018" name="G3 (Bethesda)">
        <title>A High-Quality Reference Genome for the Invasive Mosquitofish Gambusia affinis Using a Chicago Library.</title>
        <authorList>
            <person name="Hoffberg S.L."/>
            <person name="Troendle N.J."/>
            <person name="Glenn T.C."/>
            <person name="Mahmud O."/>
            <person name="Louha S."/>
            <person name="Chalopin D."/>
            <person name="Bennetzen J.L."/>
            <person name="Mauricio R."/>
        </authorList>
    </citation>
    <scope>NUCLEOTIDE SEQUENCE [LARGE SCALE GENOMIC DNA]</scope>
    <source>
        <strain evidence="10">NE01/NJP1002.9</strain>
        <tissue evidence="10">Muscle</tissue>
    </source>
</reference>
<evidence type="ECO:0000313" key="11">
    <source>
        <dbReference type="Proteomes" id="UP000250572"/>
    </source>
</evidence>
<evidence type="ECO:0000256" key="8">
    <source>
        <dbReference type="SAM" id="MobiDB-lite"/>
    </source>
</evidence>
<evidence type="ECO:0000256" key="7">
    <source>
        <dbReference type="SAM" id="Coils"/>
    </source>
</evidence>
<feature type="coiled-coil region" evidence="7">
    <location>
        <begin position="305"/>
        <end position="339"/>
    </location>
</feature>
<evidence type="ECO:0000256" key="6">
    <source>
        <dbReference type="ARBA" id="ARBA00044798"/>
    </source>
</evidence>
<evidence type="ECO:0000256" key="2">
    <source>
        <dbReference type="ARBA" id="ARBA00022794"/>
    </source>
</evidence>
<evidence type="ECO:0000256" key="1">
    <source>
        <dbReference type="ARBA" id="ARBA00004138"/>
    </source>
</evidence>
<dbReference type="InterPro" id="IPR051885">
    <property type="entry name" value="CC_CF"/>
</dbReference>
<proteinExistence type="inferred from homology"/>
<accession>A0A315VNX0</accession>
<dbReference type="GO" id="GO:0036064">
    <property type="term" value="C:ciliary basal body"/>
    <property type="evidence" value="ECO:0007669"/>
    <property type="project" value="TreeGrafter"/>
</dbReference>
<sequence length="611" mass="69899">MRLITPIQVQMSWPQQLAYLYCSPFPRRRMVDKNHPEAMRKSFSMASPNSFHTRVFASATTEPHAASSTGCSMDTTHPPVKVLLTYGVNQTLICPVEQVLLIYKLPSIPLLHLLLLPANKLVSHDGSQNAFSTSSMSTKSFQVTPSWSKTCHLAKLTISLQRVQADMELFASGGKLAGAKLSVTLVVMWTNLKKYREDQKGCSVDATHPPVKVLITNGVNQAFFCAVEQKLLIHTCSNIALLVENDMFKHFIGRLDPRHLESKAGGEGLQLTQSSNMDGRGAERRLRPQYNLSEPLQLLTLGQKLYVAQREATETQADKEKLKANYERILDNYKSFIEEVDLRSTEIKKATKDFERRFLKPLKGRFLIVKEPEKVLQHIEDKSKVTQLEKFQQKNQALRAQVAKLLQQLQQKKETRKAEFEVEEEEYDEPRMDKSLNELKHNSSKVQRLLSSHKEKLQSLTLESTELSNQITKRKELLAKLEDEIKRAKKESLKAEGLNRFLRKELTDDHAPDIAKYFFAKEKHKKLLQNIHHWERKVGIAEMALKTHSREWRTQRGPLTPSNSAEAGSRCGNPQISVKLPYIAEDELTWYRFYLEGPEQTQQEAAGPDWT</sequence>
<keyword evidence="2" id="KW-0970">Cilium biogenesis/degradation</keyword>
<evidence type="ECO:0000313" key="10">
    <source>
        <dbReference type="EMBL" id="PWA24751.1"/>
    </source>
</evidence>
<evidence type="ECO:0000256" key="4">
    <source>
        <dbReference type="ARBA" id="ARBA00023273"/>
    </source>
</evidence>
<comment type="subcellular location">
    <subcellularLocation>
        <location evidence="1">Cell projection</location>
        <location evidence="1">Cilium</location>
    </subcellularLocation>
</comment>
<gene>
    <name evidence="10" type="ORF">CCH79_00010095</name>
</gene>
<feature type="region of interest" description="Disordered" evidence="8">
    <location>
        <begin position="263"/>
        <end position="283"/>
    </location>
</feature>
<evidence type="ECO:0000256" key="3">
    <source>
        <dbReference type="ARBA" id="ARBA00023054"/>
    </source>
</evidence>
<keyword evidence="11" id="KW-1185">Reference proteome</keyword>
<feature type="coiled-coil region" evidence="7">
    <location>
        <begin position="388"/>
        <end position="505"/>
    </location>
</feature>